<proteinExistence type="predicted"/>
<evidence type="ECO:0000313" key="4">
    <source>
        <dbReference type="Proteomes" id="UP000039865"/>
    </source>
</evidence>
<dbReference type="InterPro" id="IPR050600">
    <property type="entry name" value="SETD3_SETD6_MTase"/>
</dbReference>
<organism evidence="3 4">
    <name type="scientific">Stylonychia lemnae</name>
    <name type="common">Ciliate</name>
    <dbReference type="NCBI Taxonomy" id="5949"/>
    <lineage>
        <taxon>Eukaryota</taxon>
        <taxon>Sar</taxon>
        <taxon>Alveolata</taxon>
        <taxon>Ciliophora</taxon>
        <taxon>Intramacronucleata</taxon>
        <taxon>Spirotrichea</taxon>
        <taxon>Stichotrichia</taxon>
        <taxon>Sporadotrichida</taxon>
        <taxon>Oxytrichidae</taxon>
        <taxon>Stylonychinae</taxon>
        <taxon>Stylonychia</taxon>
    </lineage>
</organism>
<dbReference type="EMBL" id="CCKQ01014775">
    <property type="protein sequence ID" value="CDW86564.1"/>
    <property type="molecule type" value="Genomic_DNA"/>
</dbReference>
<dbReference type="SUPFAM" id="SSF82199">
    <property type="entry name" value="SET domain"/>
    <property type="match status" value="2"/>
</dbReference>
<dbReference type="GO" id="GO:0005634">
    <property type="term" value="C:nucleus"/>
    <property type="evidence" value="ECO:0007669"/>
    <property type="project" value="TreeGrafter"/>
</dbReference>
<dbReference type="PANTHER" id="PTHR13271:SF34">
    <property type="entry name" value="N-LYSINE METHYLTRANSFERASE SETD6"/>
    <property type="match status" value="1"/>
</dbReference>
<feature type="region of interest" description="Disordered" evidence="2">
    <location>
        <begin position="346"/>
        <end position="381"/>
    </location>
</feature>
<gene>
    <name evidence="3" type="primary">Contig2463.g2647</name>
    <name evidence="3" type="ORF">STYLEM_15659</name>
</gene>
<dbReference type="InterPro" id="IPR046341">
    <property type="entry name" value="SET_dom_sf"/>
</dbReference>
<feature type="compositionally biased region" description="Acidic residues" evidence="2">
    <location>
        <begin position="827"/>
        <end position="840"/>
    </location>
</feature>
<dbReference type="OrthoDB" id="341421at2759"/>
<protein>
    <submittedName>
        <fullName evidence="3">Uncharacterized protein</fullName>
    </submittedName>
</protein>
<dbReference type="CDD" id="cd10527">
    <property type="entry name" value="SET_LSMT"/>
    <property type="match status" value="1"/>
</dbReference>
<dbReference type="Proteomes" id="UP000039865">
    <property type="component" value="Unassembled WGS sequence"/>
</dbReference>
<dbReference type="AlphaFoldDB" id="A0A078AWM7"/>
<dbReference type="GO" id="GO:0016279">
    <property type="term" value="F:protein-lysine N-methyltransferase activity"/>
    <property type="evidence" value="ECO:0007669"/>
    <property type="project" value="TreeGrafter"/>
</dbReference>
<dbReference type="Gene3D" id="3.90.1410.10">
    <property type="entry name" value="set domain protein methyltransferase, domain 1"/>
    <property type="match status" value="1"/>
</dbReference>
<feature type="coiled-coil region" evidence="1">
    <location>
        <begin position="412"/>
        <end position="439"/>
    </location>
</feature>
<feature type="region of interest" description="Disordered" evidence="2">
    <location>
        <begin position="802"/>
        <end position="856"/>
    </location>
</feature>
<dbReference type="PANTHER" id="PTHR13271">
    <property type="entry name" value="UNCHARACTERIZED PUTATIVE METHYLTRANSFERASE"/>
    <property type="match status" value="1"/>
</dbReference>
<evidence type="ECO:0000256" key="1">
    <source>
        <dbReference type="SAM" id="Coils"/>
    </source>
</evidence>
<evidence type="ECO:0000256" key="2">
    <source>
        <dbReference type="SAM" id="MobiDB-lite"/>
    </source>
</evidence>
<feature type="compositionally biased region" description="Basic and acidic residues" evidence="2">
    <location>
        <begin position="808"/>
        <end position="821"/>
    </location>
</feature>
<name>A0A078AWM7_STYLE</name>
<feature type="compositionally biased region" description="Basic and acidic residues" evidence="2">
    <location>
        <begin position="358"/>
        <end position="372"/>
    </location>
</feature>
<sequence>MEKEIKFSFLKLFNSIKGVHKPEQDYDQNYLASRADSQTKLKFQKFFKWCKDNGITHPKVKYPVLFGKGKNQYMGMMATEDIGANETMIKVPAKMVISTQVCVNSEIKNIFYENPDIFGRNSNDGEDNVLIAFLLYELGKGEKSFWKPMFDVWPKPGDTDLLMNWSDEDLEWLQDPTLSHDGQRQYDEFLQSWNDLYQCLTRYPKQFCESAIELYKYKWVYMLTTNRCFGSSWPGVSCMIPYAEFINHENVNIQYDYLDQKGNSIQCDEDKKKLKREERILAMLKRKLFLEDLKQDLEKLEAETRARLSGEEVKVPTDEERQQLINERKLKRQTMEFEIKAQLAESYKSANSSDSDEEKQKNQDDDCEKKDQDEWDYSSGVESDNDVDLLVEQEVLHAFKLNKQQLYHEQSLKSDEEKLSQLAEENMKENEKVENNEVTDQESQTKEKAYKTWQLVASQVPDDYDFIIRTYSEGFPKGSQVFLCYGRMSNREMLKRYGFCLQWNKYNYAYIKLRLDSQDPEFAYRKFIIRKFFSVDPSKESFDISSRHFKIYFQKLNTKVLKFIKILNFNVQSDDISCIVESRSLSLEYISFQKLKQVYEQFLNSFSTSYREDNHAIKHDREKLTHRQYFATIYRSELKKILINQIRLVEVVLQILERIMKGMTFDFAVTRVFELETKKEFVVNRIMIDSYLTSLKNGLEKNKLEYINQTSQDFEKLLESQRQLRVDLPKNIYRQFEIKGYDKMLERMIEQPIKMSQLNEDEEAERSLLLIKDHIQFQVEQNDIILRGDDYEPADQQVETLAQSNETKQQEIGKSPKKEDGNSEYGSEYDSEAEEVSEDENQSKILDKGEDDPILKQAVDQNNCNFKQLIEDVTNLE</sequence>
<feature type="compositionally biased region" description="Basic and acidic residues" evidence="2">
    <location>
        <begin position="841"/>
        <end position="854"/>
    </location>
</feature>
<feature type="coiled-coil region" evidence="1">
    <location>
        <begin position="267"/>
        <end position="303"/>
    </location>
</feature>
<dbReference type="InParanoid" id="A0A078AWM7"/>
<accession>A0A078AWM7</accession>
<keyword evidence="1" id="KW-0175">Coiled coil</keyword>
<evidence type="ECO:0000313" key="3">
    <source>
        <dbReference type="EMBL" id="CDW86564.1"/>
    </source>
</evidence>
<keyword evidence="4" id="KW-1185">Reference proteome</keyword>
<reference evidence="3 4" key="1">
    <citation type="submission" date="2014-06" db="EMBL/GenBank/DDBJ databases">
        <authorList>
            <person name="Swart Estienne"/>
        </authorList>
    </citation>
    <scope>NUCLEOTIDE SEQUENCE [LARGE SCALE GENOMIC DNA]</scope>
    <source>
        <strain evidence="3 4">130c</strain>
    </source>
</reference>